<organism evidence="1 2">
    <name type="scientific">Paenibacillus anaericanus</name>
    <dbReference type="NCBI Taxonomy" id="170367"/>
    <lineage>
        <taxon>Bacteria</taxon>
        <taxon>Bacillati</taxon>
        <taxon>Bacillota</taxon>
        <taxon>Bacilli</taxon>
        <taxon>Bacillales</taxon>
        <taxon>Paenibacillaceae</taxon>
        <taxon>Paenibacillus</taxon>
    </lineage>
</organism>
<dbReference type="NCBIfam" id="TIGR01725">
    <property type="entry name" value="phge_HK97_gp10"/>
    <property type="match status" value="1"/>
</dbReference>
<dbReference type="Proteomes" id="UP000279446">
    <property type="component" value="Unassembled WGS sequence"/>
</dbReference>
<gene>
    <name evidence="1" type="ORF">EJP82_01270</name>
</gene>
<keyword evidence="2" id="KW-1185">Reference proteome</keyword>
<comment type="caution">
    <text evidence="1">The sequence shown here is derived from an EMBL/GenBank/DDBJ whole genome shotgun (WGS) entry which is preliminary data.</text>
</comment>
<name>A0A433YFH7_9BACL</name>
<dbReference type="InterPro" id="IPR010064">
    <property type="entry name" value="HK97-gp10_tail"/>
</dbReference>
<evidence type="ECO:0000313" key="2">
    <source>
        <dbReference type="Proteomes" id="UP000279446"/>
    </source>
</evidence>
<proteinExistence type="predicted"/>
<dbReference type="EMBL" id="RZNY01000001">
    <property type="protein sequence ID" value="RUT48601.1"/>
    <property type="molecule type" value="Genomic_DNA"/>
</dbReference>
<evidence type="ECO:0000313" key="1">
    <source>
        <dbReference type="EMBL" id="RUT48601.1"/>
    </source>
</evidence>
<protein>
    <submittedName>
        <fullName evidence="1">HK97 gp10 family phage protein</fullName>
    </submittedName>
</protein>
<dbReference type="OrthoDB" id="886754at2"/>
<dbReference type="AlphaFoldDB" id="A0A433YFH7"/>
<sequence>MSGMEMTGIDAMLADVRRRLGNASAKVERVALTSAGELIAEEERSIVAVSDKPSGTHIQDDIYVTRVMRKEGVKYVLVRQTKKTSWRTHLLEFGTSKMSAQPYKEPAFHARKGAALNIMVETFREGLRG</sequence>
<accession>A0A433YFH7</accession>
<reference evidence="1 2" key="1">
    <citation type="submission" date="2018-12" db="EMBL/GenBank/DDBJ databases">
        <authorList>
            <person name="Sun L."/>
            <person name="Chen Z."/>
        </authorList>
    </citation>
    <scope>NUCLEOTIDE SEQUENCE [LARGE SCALE GENOMIC DNA]</scope>
    <source>
        <strain evidence="1 2">DSM 15890</strain>
    </source>
</reference>